<sequence>MNKKYEIRLQVEEREQIEQLLHSKSTSKGIRHRCLVLLLATKGRERFQPKRKSPAAQESAKPRCITRSRTTARAGFARPCVTVSVLSPPVLHK</sequence>
<comment type="caution">
    <text evidence="1">The sequence shown here is derived from an EMBL/GenBank/DDBJ whole genome shotgun (WGS) entry which is preliminary data.</text>
</comment>
<name>A0A081NTT6_9BACL</name>
<dbReference type="AlphaFoldDB" id="A0A081NTT6"/>
<dbReference type="EMBL" id="JNVM01000054">
    <property type="protein sequence ID" value="KEQ21859.1"/>
    <property type="molecule type" value="Genomic_DNA"/>
</dbReference>
<organism evidence="1 2">
    <name type="scientific">Paenibacillus tyrfis</name>
    <dbReference type="NCBI Taxonomy" id="1501230"/>
    <lineage>
        <taxon>Bacteria</taxon>
        <taxon>Bacillati</taxon>
        <taxon>Bacillota</taxon>
        <taxon>Bacilli</taxon>
        <taxon>Bacillales</taxon>
        <taxon>Paenibacillaceae</taxon>
        <taxon>Paenibacillus</taxon>
    </lineage>
</organism>
<gene>
    <name evidence="1" type="ORF">ET33_30535</name>
</gene>
<proteinExistence type="predicted"/>
<keyword evidence="2" id="KW-1185">Reference proteome</keyword>
<protein>
    <submittedName>
        <fullName evidence="1">Uncharacterized protein</fullName>
    </submittedName>
</protein>
<reference evidence="1 2" key="1">
    <citation type="submission" date="2014-06" db="EMBL/GenBank/DDBJ databases">
        <title>Draft genome sequence of Paenibacillus sp. MSt1.</title>
        <authorList>
            <person name="Aw Y.K."/>
            <person name="Ong K.S."/>
            <person name="Gan H.M."/>
            <person name="Lee S.M."/>
        </authorList>
    </citation>
    <scope>NUCLEOTIDE SEQUENCE [LARGE SCALE GENOMIC DNA]</scope>
    <source>
        <strain evidence="1 2">MSt1</strain>
    </source>
</reference>
<accession>A0A081NTT6</accession>
<dbReference type="Proteomes" id="UP000028123">
    <property type="component" value="Unassembled WGS sequence"/>
</dbReference>
<evidence type="ECO:0000313" key="1">
    <source>
        <dbReference type="EMBL" id="KEQ21859.1"/>
    </source>
</evidence>
<evidence type="ECO:0000313" key="2">
    <source>
        <dbReference type="Proteomes" id="UP000028123"/>
    </source>
</evidence>